<dbReference type="InterPro" id="IPR002397">
    <property type="entry name" value="Cyt_P450_B"/>
</dbReference>
<evidence type="ECO:0000256" key="4">
    <source>
        <dbReference type="ARBA" id="ARBA00022723"/>
    </source>
</evidence>
<dbReference type="Pfam" id="PF00067">
    <property type="entry name" value="p450"/>
    <property type="match status" value="1"/>
</dbReference>
<gene>
    <name evidence="9" type="ORF">KP509_07G063000</name>
</gene>
<keyword evidence="5" id="KW-1133">Transmembrane helix</keyword>
<evidence type="ECO:0000256" key="2">
    <source>
        <dbReference type="ARBA" id="ARBA00010617"/>
    </source>
</evidence>
<keyword evidence="4" id="KW-0479">Metal-binding</keyword>
<keyword evidence="10" id="KW-1185">Reference proteome</keyword>
<evidence type="ECO:0008006" key="11">
    <source>
        <dbReference type="Google" id="ProtNLM"/>
    </source>
</evidence>
<accession>A0A8T2ULX6</accession>
<evidence type="ECO:0000256" key="6">
    <source>
        <dbReference type="ARBA" id="ARBA00023002"/>
    </source>
</evidence>
<evidence type="ECO:0000313" key="9">
    <source>
        <dbReference type="EMBL" id="KAH7433299.1"/>
    </source>
</evidence>
<name>A0A8T2ULX6_CERRI</name>
<proteinExistence type="inferred from homology"/>
<keyword evidence="8" id="KW-0472">Membrane</keyword>
<dbReference type="GO" id="GO:0016705">
    <property type="term" value="F:oxidoreductase activity, acting on paired donors, with incorporation or reduction of molecular oxygen"/>
    <property type="evidence" value="ECO:0007669"/>
    <property type="project" value="InterPro"/>
</dbReference>
<comment type="caution">
    <text evidence="9">The sequence shown here is derived from an EMBL/GenBank/DDBJ whole genome shotgun (WGS) entry which is preliminary data.</text>
</comment>
<evidence type="ECO:0000256" key="1">
    <source>
        <dbReference type="ARBA" id="ARBA00004167"/>
    </source>
</evidence>
<dbReference type="PANTHER" id="PTHR24286:SF194">
    <property type="entry name" value="STEROID (22S)-HYDROXYLASE"/>
    <property type="match status" value="1"/>
</dbReference>
<dbReference type="GO" id="GO:0020037">
    <property type="term" value="F:heme binding"/>
    <property type="evidence" value="ECO:0007669"/>
    <property type="project" value="InterPro"/>
</dbReference>
<dbReference type="GO" id="GO:0005506">
    <property type="term" value="F:iron ion binding"/>
    <property type="evidence" value="ECO:0007669"/>
    <property type="project" value="InterPro"/>
</dbReference>
<dbReference type="PANTHER" id="PTHR24286">
    <property type="entry name" value="CYTOCHROME P450 26"/>
    <property type="match status" value="1"/>
</dbReference>
<organism evidence="9 10">
    <name type="scientific">Ceratopteris richardii</name>
    <name type="common">Triangle waterfern</name>
    <dbReference type="NCBI Taxonomy" id="49495"/>
    <lineage>
        <taxon>Eukaryota</taxon>
        <taxon>Viridiplantae</taxon>
        <taxon>Streptophyta</taxon>
        <taxon>Embryophyta</taxon>
        <taxon>Tracheophyta</taxon>
        <taxon>Polypodiopsida</taxon>
        <taxon>Polypodiidae</taxon>
        <taxon>Polypodiales</taxon>
        <taxon>Pteridineae</taxon>
        <taxon>Pteridaceae</taxon>
        <taxon>Parkerioideae</taxon>
        <taxon>Ceratopteris</taxon>
    </lineage>
</organism>
<dbReference type="OrthoDB" id="1372046at2759"/>
<keyword evidence="6" id="KW-0560">Oxidoreductase</keyword>
<comment type="similarity">
    <text evidence="2">Belongs to the cytochrome P450 family.</text>
</comment>
<sequence length="249" mass="28163">MGLLPVVGESLQYSRPSGRFLPAAFILDRIKRYGPLFKSHIFGGPTIISTDAKMNQLILQKEGNLFKSSYPRLILSIIGMHNTTEIHGDTHKVVRNVILNAVSRIRDEKVISYISDEIVHRMNAWNGQIVRFQEEATRLSFNLVINQLMGLSNVDDANEVEYLLENIQMLVDGLSCVPLNLPGMTYRRCIQVVKEALRLVNPGDIVFREAIQDVNVDGYVIPRGWRVMPSFSPAHTDPTIYKDPLSFNP</sequence>
<dbReference type="EMBL" id="CM035412">
    <property type="protein sequence ID" value="KAH7433299.1"/>
    <property type="molecule type" value="Genomic_DNA"/>
</dbReference>
<protein>
    <recommendedName>
        <fullName evidence="11">Cytochrome P450</fullName>
    </recommendedName>
</protein>
<evidence type="ECO:0000256" key="7">
    <source>
        <dbReference type="ARBA" id="ARBA00023004"/>
    </source>
</evidence>
<evidence type="ECO:0000313" key="10">
    <source>
        <dbReference type="Proteomes" id="UP000825935"/>
    </source>
</evidence>
<dbReference type="Gene3D" id="1.10.630.10">
    <property type="entry name" value="Cytochrome P450"/>
    <property type="match status" value="2"/>
</dbReference>
<dbReference type="GO" id="GO:0016125">
    <property type="term" value="P:sterol metabolic process"/>
    <property type="evidence" value="ECO:0007669"/>
    <property type="project" value="TreeGrafter"/>
</dbReference>
<dbReference type="Proteomes" id="UP000825935">
    <property type="component" value="Chromosome 7"/>
</dbReference>
<dbReference type="AlphaFoldDB" id="A0A8T2ULX6"/>
<evidence type="ECO:0000256" key="5">
    <source>
        <dbReference type="ARBA" id="ARBA00022989"/>
    </source>
</evidence>
<evidence type="ECO:0000256" key="8">
    <source>
        <dbReference type="ARBA" id="ARBA00023136"/>
    </source>
</evidence>
<keyword evidence="3" id="KW-0812">Transmembrane</keyword>
<comment type="subcellular location">
    <subcellularLocation>
        <location evidence="1">Membrane</location>
        <topology evidence="1">Single-pass membrane protein</topology>
    </subcellularLocation>
</comment>
<dbReference type="GO" id="GO:0004497">
    <property type="term" value="F:monooxygenase activity"/>
    <property type="evidence" value="ECO:0007669"/>
    <property type="project" value="UniProtKB-KW"/>
</dbReference>
<reference evidence="9" key="1">
    <citation type="submission" date="2021-08" db="EMBL/GenBank/DDBJ databases">
        <title>WGS assembly of Ceratopteris richardii.</title>
        <authorList>
            <person name="Marchant D.B."/>
            <person name="Chen G."/>
            <person name="Jenkins J."/>
            <person name="Shu S."/>
            <person name="Leebens-Mack J."/>
            <person name="Grimwood J."/>
            <person name="Schmutz J."/>
            <person name="Soltis P."/>
            <person name="Soltis D."/>
            <person name="Chen Z.-H."/>
        </authorList>
    </citation>
    <scope>NUCLEOTIDE SEQUENCE</scope>
    <source>
        <strain evidence="9">Whitten #5841</strain>
        <tissue evidence="9">Leaf</tissue>
    </source>
</reference>
<dbReference type="InterPro" id="IPR001128">
    <property type="entry name" value="Cyt_P450"/>
</dbReference>
<dbReference type="InterPro" id="IPR036396">
    <property type="entry name" value="Cyt_P450_sf"/>
</dbReference>
<evidence type="ECO:0000256" key="3">
    <source>
        <dbReference type="ARBA" id="ARBA00022692"/>
    </source>
</evidence>
<keyword evidence="7" id="KW-0408">Iron</keyword>
<dbReference type="SUPFAM" id="SSF48264">
    <property type="entry name" value="Cytochrome P450"/>
    <property type="match status" value="1"/>
</dbReference>
<dbReference type="PRINTS" id="PR00359">
    <property type="entry name" value="BP450"/>
</dbReference>